<keyword evidence="3" id="KW-1185">Reference proteome</keyword>
<dbReference type="OrthoDB" id="48209at2"/>
<gene>
    <name evidence="2" type="ORF">F8153_04870</name>
</gene>
<sequence>MFIIKKIKTLELWGCIFTIILGTLFHFAYEAINQWRPLAFFFPINESVWEHLKMSFWPFIFFGIIEAFILKSRISNIIVSKTFGIYTSIVLIVGVHYLYRSIVGHPVVVADIILFITSIIIGYLVSYRVLIKKHLSTSLKLLSYFLILMLAFMIIYFTYYPPDFFLFISGS</sequence>
<evidence type="ECO:0000313" key="2">
    <source>
        <dbReference type="EMBL" id="KAB3531511.1"/>
    </source>
</evidence>
<feature type="transmembrane region" description="Helical" evidence="1">
    <location>
        <begin position="141"/>
        <end position="159"/>
    </location>
</feature>
<feature type="transmembrane region" description="Helical" evidence="1">
    <location>
        <begin position="52"/>
        <end position="70"/>
    </location>
</feature>
<evidence type="ECO:0000313" key="3">
    <source>
        <dbReference type="Proteomes" id="UP000465601"/>
    </source>
</evidence>
<dbReference type="EMBL" id="WBZB01000013">
    <property type="protein sequence ID" value="KAB3531511.1"/>
    <property type="molecule type" value="Genomic_DNA"/>
</dbReference>
<dbReference type="AlphaFoldDB" id="A0A833HQ78"/>
<dbReference type="InterPro" id="IPR045407">
    <property type="entry name" value="DUF6512"/>
</dbReference>
<proteinExistence type="predicted"/>
<feature type="transmembrane region" description="Helical" evidence="1">
    <location>
        <begin position="12"/>
        <end position="32"/>
    </location>
</feature>
<dbReference type="Proteomes" id="UP000465601">
    <property type="component" value="Unassembled WGS sequence"/>
</dbReference>
<keyword evidence="1" id="KW-0472">Membrane</keyword>
<organism evidence="2 3">
    <name type="scientific">Alkaliphilus serpentinus</name>
    <dbReference type="NCBI Taxonomy" id="1482731"/>
    <lineage>
        <taxon>Bacteria</taxon>
        <taxon>Bacillati</taxon>
        <taxon>Bacillota</taxon>
        <taxon>Clostridia</taxon>
        <taxon>Peptostreptococcales</taxon>
        <taxon>Natronincolaceae</taxon>
        <taxon>Alkaliphilus</taxon>
    </lineage>
</organism>
<name>A0A833HQ78_9FIRM</name>
<feature type="transmembrane region" description="Helical" evidence="1">
    <location>
        <begin position="82"/>
        <end position="99"/>
    </location>
</feature>
<keyword evidence="1" id="KW-1133">Transmembrane helix</keyword>
<accession>A0A833HQ78</accession>
<evidence type="ECO:0000256" key="1">
    <source>
        <dbReference type="SAM" id="Phobius"/>
    </source>
</evidence>
<comment type="caution">
    <text evidence="2">The sequence shown here is derived from an EMBL/GenBank/DDBJ whole genome shotgun (WGS) entry which is preliminary data.</text>
</comment>
<feature type="transmembrane region" description="Helical" evidence="1">
    <location>
        <begin position="105"/>
        <end position="129"/>
    </location>
</feature>
<reference evidence="2 3" key="1">
    <citation type="submission" date="2019-10" db="EMBL/GenBank/DDBJ databases">
        <title>Alkaliphilus serpentinus sp. nov. and Alkaliphilus pronyensis sp. nov., two novel anaerobic alkaliphilic species isolated from the serpentinized-hosted hydrothermal field of the Prony Bay (New Caledonia).</title>
        <authorList>
            <person name="Postec A."/>
        </authorList>
    </citation>
    <scope>NUCLEOTIDE SEQUENCE [LARGE SCALE GENOMIC DNA]</scope>
    <source>
        <strain evidence="2 3">LacT</strain>
    </source>
</reference>
<keyword evidence="1" id="KW-0812">Transmembrane</keyword>
<protein>
    <submittedName>
        <fullName evidence="2">Uncharacterized protein</fullName>
    </submittedName>
</protein>
<dbReference type="Pfam" id="PF20122">
    <property type="entry name" value="DUF6512"/>
    <property type="match status" value="1"/>
</dbReference>